<protein>
    <recommendedName>
        <fullName evidence="4">Solute-binding protein family 3/N-terminal domain-containing protein</fullName>
    </recommendedName>
</protein>
<keyword evidence="3" id="KW-1185">Reference proteome</keyword>
<keyword evidence="1" id="KW-0732">Signal</keyword>
<evidence type="ECO:0000256" key="1">
    <source>
        <dbReference type="SAM" id="SignalP"/>
    </source>
</evidence>
<dbReference type="AlphaFoldDB" id="A0A1D8K9R4"/>
<dbReference type="KEGG" id="aaeo:BJI67_12100"/>
<gene>
    <name evidence="2" type="ORF">BJI67_12100</name>
</gene>
<accession>A0A1D8K9R4</accession>
<evidence type="ECO:0000313" key="2">
    <source>
        <dbReference type="EMBL" id="AOV17700.1"/>
    </source>
</evidence>
<evidence type="ECO:0000313" key="3">
    <source>
        <dbReference type="Proteomes" id="UP000095342"/>
    </source>
</evidence>
<sequence length="294" mass="32230">MRILSKIGRLLLALATFAAPALAIAAKPLILTAPPRESPEAAKRLYDPLAQELSKLVGEPVVYQYPGLYMGDWGTYTHRMQMGDFTFVFDGPQFVSWRMKYLHDIPLVSLPGHLGYVVVTTSAQVTSLNDLIGSRVCGIDSPNLLTMSFLSLYKDPLQQPTLVAIDNGGMMAIYKAQMAGKCGTAIYRDSFFKRHLNDAQRSKLRVIYTSSRNMPNQTLTASPDVPIAARARIIAALTTPQGAQAATPIFNRFAKGATHFIPANPAAFKDLWNLLTPLGWVSGWVPKPDPQQAP</sequence>
<dbReference type="RefSeq" id="WP_070073238.1">
    <property type="nucleotide sequence ID" value="NZ_CP017448.1"/>
</dbReference>
<dbReference type="EMBL" id="CP017448">
    <property type="protein sequence ID" value="AOV17700.1"/>
    <property type="molecule type" value="Genomic_DNA"/>
</dbReference>
<proteinExistence type="predicted"/>
<dbReference type="Proteomes" id="UP000095342">
    <property type="component" value="Chromosome"/>
</dbReference>
<feature type="chain" id="PRO_5009109809" description="Solute-binding protein family 3/N-terminal domain-containing protein" evidence="1">
    <location>
        <begin position="26"/>
        <end position="294"/>
    </location>
</feature>
<feature type="signal peptide" evidence="1">
    <location>
        <begin position="1"/>
        <end position="25"/>
    </location>
</feature>
<name>A0A1D8K9R4_9GAMM</name>
<organism evidence="2 3">
    <name type="scientific">Acidihalobacter aeolianus</name>
    <dbReference type="NCBI Taxonomy" id="2792603"/>
    <lineage>
        <taxon>Bacteria</taxon>
        <taxon>Pseudomonadati</taxon>
        <taxon>Pseudomonadota</taxon>
        <taxon>Gammaproteobacteria</taxon>
        <taxon>Chromatiales</taxon>
        <taxon>Ectothiorhodospiraceae</taxon>
        <taxon>Acidihalobacter</taxon>
    </lineage>
</organism>
<dbReference type="Pfam" id="PF12974">
    <property type="entry name" value="Phosphonate-bd"/>
    <property type="match status" value="1"/>
</dbReference>
<reference evidence="2 3" key="1">
    <citation type="submission" date="2016-09" db="EMBL/GenBank/DDBJ databases">
        <title>Acidihalobacter prosperus V6 (DSM14174).</title>
        <authorList>
            <person name="Khaleque H.N."/>
            <person name="Ramsay J.P."/>
            <person name="Murphy R.J.T."/>
            <person name="Kaksonen A.H."/>
            <person name="Boxall N.J."/>
            <person name="Watkin E.L.J."/>
        </authorList>
    </citation>
    <scope>NUCLEOTIDE SEQUENCE [LARGE SCALE GENOMIC DNA]</scope>
    <source>
        <strain evidence="2 3">V6</strain>
    </source>
</reference>
<evidence type="ECO:0008006" key="4">
    <source>
        <dbReference type="Google" id="ProtNLM"/>
    </source>
</evidence>